<evidence type="ECO:0000256" key="2">
    <source>
        <dbReference type="ARBA" id="ARBA00022989"/>
    </source>
</evidence>
<keyword evidence="3 5" id="KW-0472">Membrane</keyword>
<dbReference type="Proteomes" id="UP000759131">
    <property type="component" value="Unassembled WGS sequence"/>
</dbReference>
<evidence type="ECO:0000256" key="5">
    <source>
        <dbReference type="SAM" id="Phobius"/>
    </source>
</evidence>
<dbReference type="Pfam" id="PF07690">
    <property type="entry name" value="MFS_1"/>
    <property type="match status" value="1"/>
</dbReference>
<protein>
    <submittedName>
        <fullName evidence="6">Uncharacterized protein</fullName>
    </submittedName>
</protein>
<feature type="compositionally biased region" description="Polar residues" evidence="4">
    <location>
        <begin position="1"/>
        <end position="10"/>
    </location>
</feature>
<feature type="transmembrane region" description="Helical" evidence="5">
    <location>
        <begin position="75"/>
        <end position="94"/>
    </location>
</feature>
<evidence type="ECO:0000256" key="4">
    <source>
        <dbReference type="SAM" id="MobiDB-lite"/>
    </source>
</evidence>
<feature type="transmembrane region" description="Helical" evidence="5">
    <location>
        <begin position="37"/>
        <end position="55"/>
    </location>
</feature>
<evidence type="ECO:0000256" key="1">
    <source>
        <dbReference type="ARBA" id="ARBA00022692"/>
    </source>
</evidence>
<sequence length="237" mass="26186">MNLEVDNNNDLMDDSSDSRRRRRRSSNKATDQKSWDLYVYTIAAFINHFAFGITNGLSGPTLVDLKYMLNTTMNLISINLIAGNIGYLSVGLLYKYINRQLTIAIVMSAMAASVALIPYSPNLWTLYLFGYVSGLGSGIWDSGNNVWLVEMWPHNSLSALQFSQFMFGLGSIFAPIIAKPYLTGETNHTLVTPASVTYHALMADTITTTTPAPVPVDRRALLKTPYLIAGILQGFSK</sequence>
<dbReference type="PANTHER" id="PTHR23121">
    <property type="entry name" value="SODIUM-DEPENDENT GLUCOSE TRANSPORTER 1"/>
    <property type="match status" value="1"/>
</dbReference>
<dbReference type="InterPro" id="IPR036259">
    <property type="entry name" value="MFS_trans_sf"/>
</dbReference>
<reference evidence="6" key="1">
    <citation type="submission" date="2020-11" db="EMBL/GenBank/DDBJ databases">
        <authorList>
            <person name="Tran Van P."/>
        </authorList>
    </citation>
    <scope>NUCLEOTIDE SEQUENCE</scope>
</reference>
<evidence type="ECO:0000313" key="6">
    <source>
        <dbReference type="EMBL" id="CAD7623776.1"/>
    </source>
</evidence>
<organism evidence="6">
    <name type="scientific">Medioppia subpectinata</name>
    <dbReference type="NCBI Taxonomy" id="1979941"/>
    <lineage>
        <taxon>Eukaryota</taxon>
        <taxon>Metazoa</taxon>
        <taxon>Ecdysozoa</taxon>
        <taxon>Arthropoda</taxon>
        <taxon>Chelicerata</taxon>
        <taxon>Arachnida</taxon>
        <taxon>Acari</taxon>
        <taxon>Acariformes</taxon>
        <taxon>Sarcoptiformes</taxon>
        <taxon>Oribatida</taxon>
        <taxon>Brachypylina</taxon>
        <taxon>Oppioidea</taxon>
        <taxon>Oppiidae</taxon>
        <taxon>Medioppia</taxon>
    </lineage>
</organism>
<proteinExistence type="predicted"/>
<dbReference type="EMBL" id="OC856454">
    <property type="protein sequence ID" value="CAD7623776.1"/>
    <property type="molecule type" value="Genomic_DNA"/>
</dbReference>
<feature type="transmembrane region" description="Helical" evidence="5">
    <location>
        <begin position="101"/>
        <end position="119"/>
    </location>
</feature>
<dbReference type="Gene3D" id="1.20.1250.20">
    <property type="entry name" value="MFS general substrate transporter like domains"/>
    <property type="match status" value="1"/>
</dbReference>
<name>A0A7R9KIA8_9ACAR</name>
<feature type="region of interest" description="Disordered" evidence="4">
    <location>
        <begin position="1"/>
        <end position="27"/>
    </location>
</feature>
<evidence type="ECO:0000313" key="7">
    <source>
        <dbReference type="Proteomes" id="UP000759131"/>
    </source>
</evidence>
<keyword evidence="7" id="KW-1185">Reference proteome</keyword>
<dbReference type="InterPro" id="IPR011701">
    <property type="entry name" value="MFS"/>
</dbReference>
<dbReference type="AlphaFoldDB" id="A0A7R9KIA8"/>
<dbReference type="OrthoDB" id="413079at2759"/>
<dbReference type="EMBL" id="CAJPIZ010001879">
    <property type="protein sequence ID" value="CAG2104206.1"/>
    <property type="molecule type" value="Genomic_DNA"/>
</dbReference>
<dbReference type="PANTHER" id="PTHR23121:SF9">
    <property type="entry name" value="SODIUM-DEPENDENT GLUCOSE TRANSPORTER 1"/>
    <property type="match status" value="1"/>
</dbReference>
<dbReference type="GO" id="GO:0022857">
    <property type="term" value="F:transmembrane transporter activity"/>
    <property type="evidence" value="ECO:0007669"/>
    <property type="project" value="InterPro"/>
</dbReference>
<dbReference type="SUPFAM" id="SSF103473">
    <property type="entry name" value="MFS general substrate transporter"/>
    <property type="match status" value="1"/>
</dbReference>
<gene>
    <name evidence="6" type="ORF">OSB1V03_LOCUS4226</name>
</gene>
<evidence type="ECO:0000256" key="3">
    <source>
        <dbReference type="ARBA" id="ARBA00023136"/>
    </source>
</evidence>
<accession>A0A7R9KIA8</accession>
<feature type="transmembrane region" description="Helical" evidence="5">
    <location>
        <begin position="159"/>
        <end position="178"/>
    </location>
</feature>
<keyword evidence="1 5" id="KW-0812">Transmembrane</keyword>
<keyword evidence="2 5" id="KW-1133">Transmembrane helix</keyword>